<proteinExistence type="predicted"/>
<evidence type="ECO:0000313" key="3">
    <source>
        <dbReference type="Proteomes" id="UP000299102"/>
    </source>
</evidence>
<reference evidence="2 3" key="1">
    <citation type="journal article" date="2019" name="Commun. Biol.">
        <title>The bagworm genome reveals a unique fibroin gene that provides high tensile strength.</title>
        <authorList>
            <person name="Kono N."/>
            <person name="Nakamura H."/>
            <person name="Ohtoshi R."/>
            <person name="Tomita M."/>
            <person name="Numata K."/>
            <person name="Arakawa K."/>
        </authorList>
    </citation>
    <scope>NUCLEOTIDE SEQUENCE [LARGE SCALE GENOMIC DNA]</scope>
</reference>
<evidence type="ECO:0000313" key="2">
    <source>
        <dbReference type="EMBL" id="GBP52666.1"/>
    </source>
</evidence>
<accession>A0A4C1WMI4</accession>
<keyword evidence="3" id="KW-1185">Reference proteome</keyword>
<dbReference type="AlphaFoldDB" id="A0A4C1WMI4"/>
<comment type="caution">
    <text evidence="2">The sequence shown here is derived from an EMBL/GenBank/DDBJ whole genome shotgun (WGS) entry which is preliminary data.</text>
</comment>
<feature type="compositionally biased region" description="Basic and acidic residues" evidence="1">
    <location>
        <begin position="38"/>
        <end position="57"/>
    </location>
</feature>
<dbReference type="EMBL" id="BGZK01000607">
    <property type="protein sequence ID" value="GBP52666.1"/>
    <property type="molecule type" value="Genomic_DNA"/>
</dbReference>
<evidence type="ECO:0000256" key="1">
    <source>
        <dbReference type="SAM" id="MobiDB-lite"/>
    </source>
</evidence>
<name>A0A4C1WMI4_EUMVA</name>
<protein>
    <submittedName>
        <fullName evidence="2">Uncharacterized protein</fullName>
    </submittedName>
</protein>
<dbReference type="Proteomes" id="UP000299102">
    <property type="component" value="Unassembled WGS sequence"/>
</dbReference>
<organism evidence="2 3">
    <name type="scientific">Eumeta variegata</name>
    <name type="common">Bagworm moth</name>
    <name type="synonym">Eumeta japonica</name>
    <dbReference type="NCBI Taxonomy" id="151549"/>
    <lineage>
        <taxon>Eukaryota</taxon>
        <taxon>Metazoa</taxon>
        <taxon>Ecdysozoa</taxon>
        <taxon>Arthropoda</taxon>
        <taxon>Hexapoda</taxon>
        <taxon>Insecta</taxon>
        <taxon>Pterygota</taxon>
        <taxon>Neoptera</taxon>
        <taxon>Endopterygota</taxon>
        <taxon>Lepidoptera</taxon>
        <taxon>Glossata</taxon>
        <taxon>Ditrysia</taxon>
        <taxon>Tineoidea</taxon>
        <taxon>Psychidae</taxon>
        <taxon>Oiketicinae</taxon>
        <taxon>Eumeta</taxon>
    </lineage>
</organism>
<gene>
    <name evidence="2" type="ORF">EVAR_103101_1</name>
</gene>
<sequence>MILMLLRVQQEYYISAWLTVGQGARCELCRSRVGRRGECGRGGGGRERPEASYRDCIGEQTSGGGGRHPRPAE</sequence>
<feature type="region of interest" description="Disordered" evidence="1">
    <location>
        <begin position="38"/>
        <end position="73"/>
    </location>
</feature>